<dbReference type="Gene3D" id="2.60.40.10">
    <property type="entry name" value="Immunoglobulins"/>
    <property type="match status" value="1"/>
</dbReference>
<dbReference type="PATRIC" id="fig|82380.11.peg.1287"/>
<dbReference type="GO" id="GO:0006352">
    <property type="term" value="P:DNA-templated transcription initiation"/>
    <property type="evidence" value="ECO:0007669"/>
    <property type="project" value="InterPro"/>
</dbReference>
<protein>
    <submittedName>
        <fullName evidence="10">RNA polymerase sigma factor</fullName>
    </submittedName>
</protein>
<dbReference type="InterPro" id="IPR013249">
    <property type="entry name" value="RNA_pol_sigma70_r4_t2"/>
</dbReference>
<dbReference type="Proteomes" id="UP000033640">
    <property type="component" value="Unassembled WGS sequence"/>
</dbReference>
<evidence type="ECO:0000256" key="4">
    <source>
        <dbReference type="ARBA" id="ARBA00023125"/>
    </source>
</evidence>
<dbReference type="GO" id="GO:0005975">
    <property type="term" value="P:carbohydrate metabolic process"/>
    <property type="evidence" value="ECO:0007669"/>
    <property type="project" value="UniProtKB-ARBA"/>
</dbReference>
<dbReference type="InterPro" id="IPR013783">
    <property type="entry name" value="Ig-like_fold"/>
</dbReference>
<dbReference type="PANTHER" id="PTHR43133">
    <property type="entry name" value="RNA POLYMERASE ECF-TYPE SIGMA FACTO"/>
    <property type="match status" value="1"/>
</dbReference>
<dbReference type="SUPFAM" id="SSF88659">
    <property type="entry name" value="Sigma3 and sigma4 domains of RNA polymerase sigma factors"/>
    <property type="match status" value="1"/>
</dbReference>
<feature type="domain" description="RNA polymerase sigma factor 70 region 4 type 2" evidence="8">
    <location>
        <begin position="131"/>
        <end position="179"/>
    </location>
</feature>
<feature type="domain" description="Putative zinc-finger" evidence="9">
    <location>
        <begin position="196"/>
        <end position="229"/>
    </location>
</feature>
<organism evidence="10 11">
    <name type="scientific">Microbacterium oxydans</name>
    <dbReference type="NCBI Taxonomy" id="82380"/>
    <lineage>
        <taxon>Bacteria</taxon>
        <taxon>Bacillati</taxon>
        <taxon>Actinomycetota</taxon>
        <taxon>Actinomycetes</taxon>
        <taxon>Micrococcales</taxon>
        <taxon>Microbacteriaceae</taxon>
        <taxon>Microbacterium</taxon>
    </lineage>
</organism>
<dbReference type="GO" id="GO:0016987">
    <property type="term" value="F:sigma factor activity"/>
    <property type="evidence" value="ECO:0007669"/>
    <property type="project" value="UniProtKB-KW"/>
</dbReference>
<dbReference type="Pfam" id="PF08281">
    <property type="entry name" value="Sigma70_r4_2"/>
    <property type="match status" value="1"/>
</dbReference>
<dbReference type="AlphaFoldDB" id="A0A0F0LCV9"/>
<dbReference type="Pfam" id="PF04542">
    <property type="entry name" value="Sigma70_r2"/>
    <property type="match status" value="1"/>
</dbReference>
<dbReference type="InterPro" id="IPR013325">
    <property type="entry name" value="RNA_pol_sigma_r2"/>
</dbReference>
<evidence type="ECO:0000256" key="6">
    <source>
        <dbReference type="SAM" id="MobiDB-lite"/>
    </source>
</evidence>
<feature type="region of interest" description="Disordered" evidence="6">
    <location>
        <begin position="341"/>
        <end position="409"/>
    </location>
</feature>
<proteinExistence type="inferred from homology"/>
<feature type="domain" description="RNA polymerase sigma-70 region 2" evidence="7">
    <location>
        <begin position="33"/>
        <end position="97"/>
    </location>
</feature>
<dbReference type="InterPro" id="IPR014284">
    <property type="entry name" value="RNA_pol_sigma-70_dom"/>
</dbReference>
<dbReference type="InterPro" id="IPR013324">
    <property type="entry name" value="RNA_pol_sigma_r3/r4-like"/>
</dbReference>
<evidence type="ECO:0000259" key="8">
    <source>
        <dbReference type="Pfam" id="PF08281"/>
    </source>
</evidence>
<dbReference type="GO" id="GO:0003677">
    <property type="term" value="F:DNA binding"/>
    <property type="evidence" value="ECO:0007669"/>
    <property type="project" value="UniProtKB-KW"/>
</dbReference>
<dbReference type="NCBIfam" id="TIGR02937">
    <property type="entry name" value="sigma70-ECF"/>
    <property type="match status" value="1"/>
</dbReference>
<evidence type="ECO:0000259" key="9">
    <source>
        <dbReference type="Pfam" id="PF13490"/>
    </source>
</evidence>
<dbReference type="InterPro" id="IPR036388">
    <property type="entry name" value="WH-like_DNA-bd_sf"/>
</dbReference>
<keyword evidence="5" id="KW-0804">Transcription</keyword>
<evidence type="ECO:0000313" key="11">
    <source>
        <dbReference type="Proteomes" id="UP000033640"/>
    </source>
</evidence>
<dbReference type="InterPro" id="IPR041916">
    <property type="entry name" value="Anti_sigma_zinc_sf"/>
</dbReference>
<evidence type="ECO:0000256" key="5">
    <source>
        <dbReference type="ARBA" id="ARBA00023163"/>
    </source>
</evidence>
<dbReference type="EMBL" id="JYIW01000021">
    <property type="protein sequence ID" value="KJL30110.1"/>
    <property type="molecule type" value="Genomic_DNA"/>
</dbReference>
<evidence type="ECO:0000313" key="10">
    <source>
        <dbReference type="EMBL" id="KJL30110.1"/>
    </source>
</evidence>
<dbReference type="InterPro" id="IPR007627">
    <property type="entry name" value="RNA_pol_sigma70_r2"/>
</dbReference>
<dbReference type="SUPFAM" id="SSF88946">
    <property type="entry name" value="Sigma2 domain of RNA polymerase sigma factors"/>
    <property type="match status" value="1"/>
</dbReference>
<dbReference type="OrthoDB" id="4990598at2"/>
<evidence type="ECO:0000256" key="3">
    <source>
        <dbReference type="ARBA" id="ARBA00023082"/>
    </source>
</evidence>
<comment type="caution">
    <text evidence="10">The sequence shown here is derived from an EMBL/GenBank/DDBJ whole genome shotgun (WGS) entry which is preliminary data.</text>
</comment>
<dbReference type="InterPro" id="IPR039425">
    <property type="entry name" value="RNA_pol_sigma-70-like"/>
</dbReference>
<dbReference type="Pfam" id="PF13490">
    <property type="entry name" value="zf-HC2"/>
    <property type="match status" value="1"/>
</dbReference>
<dbReference type="PANTHER" id="PTHR43133:SF8">
    <property type="entry name" value="RNA POLYMERASE SIGMA FACTOR HI_1459-RELATED"/>
    <property type="match status" value="1"/>
</dbReference>
<feature type="region of interest" description="Disordered" evidence="6">
    <location>
        <begin position="467"/>
        <end position="488"/>
    </location>
</feature>
<reference evidence="10 11" key="1">
    <citation type="submission" date="2015-02" db="EMBL/GenBank/DDBJ databases">
        <title>Draft genome sequences of ten Microbacterium spp. with emphasis on heavy metal contaminated environments.</title>
        <authorList>
            <person name="Corretto E."/>
        </authorList>
    </citation>
    <scope>NUCLEOTIDE SEQUENCE [LARGE SCALE GENOMIC DNA]</scope>
    <source>
        <strain evidence="10 11">BEL4b</strain>
    </source>
</reference>
<evidence type="ECO:0000256" key="2">
    <source>
        <dbReference type="ARBA" id="ARBA00023015"/>
    </source>
</evidence>
<keyword evidence="2" id="KW-0805">Transcription regulation</keyword>
<accession>A0A0F0LCV9</accession>
<name>A0A0F0LCV9_9MICO</name>
<comment type="similarity">
    <text evidence="1">Belongs to the sigma-70 factor family. ECF subfamily.</text>
</comment>
<gene>
    <name evidence="10" type="ORF">RS83_01252</name>
</gene>
<feature type="compositionally biased region" description="Polar residues" evidence="6">
    <location>
        <begin position="477"/>
        <end position="486"/>
    </location>
</feature>
<keyword evidence="4" id="KW-0238">DNA-binding</keyword>
<feature type="compositionally biased region" description="Low complexity" evidence="6">
    <location>
        <begin position="341"/>
        <end position="370"/>
    </location>
</feature>
<evidence type="ECO:0000256" key="1">
    <source>
        <dbReference type="ARBA" id="ARBA00010641"/>
    </source>
</evidence>
<dbReference type="Gene3D" id="1.10.10.1320">
    <property type="entry name" value="Anti-sigma factor, zinc-finger domain"/>
    <property type="match status" value="1"/>
</dbReference>
<dbReference type="RefSeq" id="WP_052678912.1">
    <property type="nucleotide sequence ID" value="NZ_JYIW01000021.1"/>
</dbReference>
<dbReference type="Gene3D" id="1.10.1740.10">
    <property type="match status" value="1"/>
</dbReference>
<evidence type="ECO:0000259" key="7">
    <source>
        <dbReference type="Pfam" id="PF04542"/>
    </source>
</evidence>
<dbReference type="Gene3D" id="1.10.10.10">
    <property type="entry name" value="Winged helix-like DNA-binding domain superfamily/Winged helix DNA-binding domain"/>
    <property type="match status" value="1"/>
</dbReference>
<keyword evidence="3" id="KW-0731">Sigma factor</keyword>
<sequence length="582" mass="60907">MNTTPQSIEMHGLSDEELLEQAQRGSPDAFAALWRRHAGVAYSVARTFRHLDADDIVSEAFTRVLEAMKDGKGPRIAFRPYLVTAVRNVGRYQFNRQSALAEREHEATVEVAAPSGEDVVIEASERSHVAAAFLSLPTRWQEVLWYREVDGLKPRVISEYVGIPANAVSALVVRAKRALRDAWITAQLADAPTPGCADAITHLAGHARGALSPRTERKLTAHLATCETCPAALEEAERLSNLTLALLPVLAGVVGATAYSTLRAAPAPPQAALPPVEAAPVSTGVAAAGKHDLRRPQVAAAGLGVAALVVGVVIAANTITASPDPRRAAGAAYSSSVAAAPSSPALAPAPSASPSASPSPSDSADPISTPLAEDTGVQTRPPRGPSDQTPPGAGSPPPSRERPPRPPLEAPIAALQQPDARLYPRAGGSQARPGAKVELVDESGAVVGTATANSTGAWTARVTTGTVGTHSVRARQTADSETSPTSAPMAYTVSAPPELLSPRPLQRVSAAEFLFSFCAPAGTVLQREIEGATALQTITTPANGLWREYFAVRPGRHTVKVRHYDPHSGDYGPSNIYNFIAH</sequence>
<dbReference type="InterPro" id="IPR027383">
    <property type="entry name" value="Znf_put"/>
</dbReference>